<gene>
    <name evidence="3" type="ORF">OESDEN_15045</name>
</gene>
<dbReference type="SUPFAM" id="SSF57196">
    <property type="entry name" value="EGF/Laminin"/>
    <property type="match status" value="1"/>
</dbReference>
<comment type="caution">
    <text evidence="1">Lacks conserved residue(s) required for the propagation of feature annotation.</text>
</comment>
<dbReference type="PROSITE" id="PS01186">
    <property type="entry name" value="EGF_2"/>
    <property type="match status" value="1"/>
</dbReference>
<name>A0A0B1SIT2_OESDE</name>
<evidence type="ECO:0000313" key="3">
    <source>
        <dbReference type="EMBL" id="KHJ85233.1"/>
    </source>
</evidence>
<evidence type="ECO:0000256" key="1">
    <source>
        <dbReference type="PROSITE-ProRule" id="PRU00076"/>
    </source>
</evidence>
<dbReference type="InterPro" id="IPR000742">
    <property type="entry name" value="EGF"/>
</dbReference>
<organism evidence="3 4">
    <name type="scientific">Oesophagostomum dentatum</name>
    <name type="common">Nodular worm</name>
    <dbReference type="NCBI Taxonomy" id="61180"/>
    <lineage>
        <taxon>Eukaryota</taxon>
        <taxon>Metazoa</taxon>
        <taxon>Ecdysozoa</taxon>
        <taxon>Nematoda</taxon>
        <taxon>Chromadorea</taxon>
        <taxon>Rhabditida</taxon>
        <taxon>Rhabditina</taxon>
        <taxon>Rhabditomorpha</taxon>
        <taxon>Strongyloidea</taxon>
        <taxon>Strongylidae</taxon>
        <taxon>Oesophagostomum</taxon>
    </lineage>
</organism>
<keyword evidence="4" id="KW-1185">Reference proteome</keyword>
<dbReference type="Gene3D" id="2.10.25.10">
    <property type="entry name" value="Laminin"/>
    <property type="match status" value="2"/>
</dbReference>
<keyword evidence="1" id="KW-0245">EGF-like domain</keyword>
<feature type="domain" description="EGF-like" evidence="2">
    <location>
        <begin position="67"/>
        <end position="103"/>
    </location>
</feature>
<proteinExistence type="predicted"/>
<dbReference type="AlphaFoldDB" id="A0A0B1SIT2"/>
<sequence length="115" mass="12521">MVVAKRVDGWPAKADGILGGGKRLSADVNFNGVMHAHVVNGKCRCDAGWKGPLCIESEKCPDGQFHNGKTCVSNICQHGGTLAVGRKEIECICEVPWDGRYCDRLACWRKTKFGT</sequence>
<dbReference type="OrthoDB" id="6130531at2759"/>
<protein>
    <submittedName>
        <fullName evidence="3">EGF-like domain protein</fullName>
    </submittedName>
</protein>
<accession>A0A0B1SIT2</accession>
<evidence type="ECO:0000313" key="4">
    <source>
        <dbReference type="Proteomes" id="UP000053660"/>
    </source>
</evidence>
<dbReference type="Proteomes" id="UP000053660">
    <property type="component" value="Unassembled WGS sequence"/>
</dbReference>
<dbReference type="EMBL" id="KN564765">
    <property type="protein sequence ID" value="KHJ85233.1"/>
    <property type="molecule type" value="Genomic_DNA"/>
</dbReference>
<dbReference type="PROSITE" id="PS50026">
    <property type="entry name" value="EGF_3"/>
    <property type="match status" value="1"/>
</dbReference>
<reference evidence="3 4" key="1">
    <citation type="submission" date="2014-03" db="EMBL/GenBank/DDBJ databases">
        <title>Draft genome of the hookworm Oesophagostomum dentatum.</title>
        <authorList>
            <person name="Mitreva M."/>
        </authorList>
    </citation>
    <scope>NUCLEOTIDE SEQUENCE [LARGE SCALE GENOMIC DNA]</scope>
    <source>
        <strain evidence="3 4">OD-Hann</strain>
    </source>
</reference>
<evidence type="ECO:0000259" key="2">
    <source>
        <dbReference type="PROSITE" id="PS50026"/>
    </source>
</evidence>
<keyword evidence="1" id="KW-1015">Disulfide bond</keyword>
<dbReference type="PROSITE" id="PS00022">
    <property type="entry name" value="EGF_1"/>
    <property type="match status" value="1"/>
</dbReference>
<feature type="disulfide bond" evidence="1">
    <location>
        <begin position="93"/>
        <end position="102"/>
    </location>
</feature>